<dbReference type="EMBL" id="MOMC01000048">
    <property type="protein sequence ID" value="ONH27015.1"/>
    <property type="molecule type" value="Genomic_DNA"/>
</dbReference>
<feature type="transmembrane region" description="Helical" evidence="2">
    <location>
        <begin position="20"/>
        <end position="39"/>
    </location>
</feature>
<reference evidence="4" key="1">
    <citation type="submission" date="2016-10" db="EMBL/GenBank/DDBJ databases">
        <title>Frankia sp. NRRL B-16386 Genome sequencing.</title>
        <authorList>
            <person name="Ghodhbane-Gtari F."/>
            <person name="Swanson E."/>
            <person name="Gueddou A."/>
            <person name="Hezbri K."/>
            <person name="Ktari K."/>
            <person name="Nouioui I."/>
            <person name="Morris K."/>
            <person name="Simpson S."/>
            <person name="Abebe-Akele F."/>
            <person name="Thomas K."/>
            <person name="Gtari M."/>
            <person name="Tisa L.S."/>
        </authorList>
    </citation>
    <scope>NUCLEOTIDE SEQUENCE [LARGE SCALE GENOMIC DNA]</scope>
    <source>
        <strain evidence="4">NRRL B-16386</strain>
    </source>
</reference>
<keyword evidence="2" id="KW-0472">Membrane</keyword>
<feature type="compositionally biased region" description="Low complexity" evidence="1">
    <location>
        <begin position="110"/>
        <end position="146"/>
    </location>
</feature>
<keyword evidence="4" id="KW-1185">Reference proteome</keyword>
<name>A0A1V2I8H4_9ACTN</name>
<feature type="region of interest" description="Disordered" evidence="1">
    <location>
        <begin position="40"/>
        <end position="146"/>
    </location>
</feature>
<proteinExistence type="predicted"/>
<comment type="caution">
    <text evidence="3">The sequence shown here is derived from an EMBL/GenBank/DDBJ whole genome shotgun (WGS) entry which is preliminary data.</text>
</comment>
<accession>A0A1V2I8H4</accession>
<evidence type="ECO:0000313" key="4">
    <source>
        <dbReference type="Proteomes" id="UP000188929"/>
    </source>
</evidence>
<keyword evidence="2" id="KW-0812">Transmembrane</keyword>
<evidence type="ECO:0000256" key="2">
    <source>
        <dbReference type="SAM" id="Phobius"/>
    </source>
</evidence>
<keyword evidence="2" id="KW-1133">Transmembrane helix</keyword>
<gene>
    <name evidence="3" type="ORF">BL253_23605</name>
</gene>
<feature type="compositionally biased region" description="Low complexity" evidence="1">
    <location>
        <begin position="59"/>
        <end position="73"/>
    </location>
</feature>
<evidence type="ECO:0000256" key="1">
    <source>
        <dbReference type="SAM" id="MobiDB-lite"/>
    </source>
</evidence>
<dbReference type="AlphaFoldDB" id="A0A1V2I8H4"/>
<sequence length="146" mass="14152">MAVGAGAAPELEARTGTWRIGLAALGLAAVVGGLAAAVVSASSEPRPPDLGGPILARGPVSTSAPAPSTSPSQMPAPTPAQIPGGLERRGPYRSSAATAVPVRPVPLPIDPTTDSPRAPRTAAPAPAPAPATESAPASEPAVRSAP</sequence>
<dbReference type="Proteomes" id="UP000188929">
    <property type="component" value="Unassembled WGS sequence"/>
</dbReference>
<protein>
    <submittedName>
        <fullName evidence="3">Uncharacterized protein</fullName>
    </submittedName>
</protein>
<evidence type="ECO:0000313" key="3">
    <source>
        <dbReference type="EMBL" id="ONH27015.1"/>
    </source>
</evidence>
<organism evidence="3 4">
    <name type="scientific">Pseudofrankia asymbiotica</name>
    <dbReference type="NCBI Taxonomy" id="1834516"/>
    <lineage>
        <taxon>Bacteria</taxon>
        <taxon>Bacillati</taxon>
        <taxon>Actinomycetota</taxon>
        <taxon>Actinomycetes</taxon>
        <taxon>Frankiales</taxon>
        <taxon>Frankiaceae</taxon>
        <taxon>Pseudofrankia</taxon>
    </lineage>
</organism>